<keyword evidence="8" id="KW-0408">Iron</keyword>
<feature type="transmembrane region" description="Helical" evidence="12">
    <location>
        <begin position="139"/>
        <end position="164"/>
    </location>
</feature>
<feature type="transmembrane region" description="Helical" evidence="12">
    <location>
        <begin position="59"/>
        <end position="78"/>
    </location>
</feature>
<keyword evidence="10 12" id="KW-0472">Membrane</keyword>
<proteinExistence type="inferred from homology"/>
<comment type="similarity">
    <text evidence="2">Belongs to the fatty acid desaturase type 2 family.</text>
</comment>
<keyword evidence="3" id="KW-0444">Lipid biosynthesis</keyword>
<evidence type="ECO:0000256" key="3">
    <source>
        <dbReference type="ARBA" id="ARBA00022516"/>
    </source>
</evidence>
<keyword evidence="7" id="KW-0560">Oxidoreductase</keyword>
<dbReference type="GO" id="GO:0016717">
    <property type="term" value="F:oxidoreductase activity, acting on paired donors, with oxidation of a pair of donors resulting in the reduction of molecular oxygen to two molecules of water"/>
    <property type="evidence" value="ECO:0007669"/>
    <property type="project" value="InterPro"/>
</dbReference>
<comment type="subcellular location">
    <subcellularLocation>
        <location evidence="1">Membrane</location>
        <topology evidence="1">Multi-pass membrane protein</topology>
    </subcellularLocation>
</comment>
<keyword evidence="5" id="KW-0276">Fatty acid metabolism</keyword>
<dbReference type="PANTHER" id="PTHR11351">
    <property type="entry name" value="ACYL-COA DESATURASE"/>
    <property type="match status" value="1"/>
</dbReference>
<dbReference type="Proteomes" id="UP000251800">
    <property type="component" value="Unassembled WGS sequence"/>
</dbReference>
<dbReference type="AlphaFoldDB" id="A0A363UR06"/>
<evidence type="ECO:0000313" key="15">
    <source>
        <dbReference type="Proteomes" id="UP000251800"/>
    </source>
</evidence>
<sequence length="372" mass="42979">MLGFFGVHIAALGAFFTGVSTTDIVVCVTLYWVRIFAIGAGYHRYFAHRSYKTGRVFQFIIGFLAQSTAQSGLIWWASKHRDHHRHSDTPKDMHSPRQYGFWFSHMGWIWNNQAQEANYDNVPDLTKFPELVWLDRQRFLPAIIMGLAVLALFGWSGLWFGFFFSTVLVYHSTFTINSLCHVWGKQRYLTGDDSRNNPVLAFLTMGEGWHNNHHYFMSSTRQGFRWYEWDPTYYILKMLSWVGIVWDLKQPPKHVLAGERKLSSELKDRVAEQLAASICVDTLAENVRARLNRSGIAVDEFKRNLAQRIERGRDALHQFELPELPELPSVEELRAKARQKYAESPSMDDIVLRARLMLGEAVTMRLATPAQA</sequence>
<evidence type="ECO:0000259" key="13">
    <source>
        <dbReference type="Pfam" id="PF00487"/>
    </source>
</evidence>
<evidence type="ECO:0000256" key="4">
    <source>
        <dbReference type="ARBA" id="ARBA00022692"/>
    </source>
</evidence>
<protein>
    <submittedName>
        <fullName evidence="14">Acyl-CoA desaturase</fullName>
    </submittedName>
</protein>
<dbReference type="OrthoDB" id="9768289at2"/>
<organism evidence="14 15">
    <name type="scientific">Abyssibacter profundi</name>
    <dbReference type="NCBI Taxonomy" id="2182787"/>
    <lineage>
        <taxon>Bacteria</taxon>
        <taxon>Pseudomonadati</taxon>
        <taxon>Pseudomonadota</taxon>
        <taxon>Gammaproteobacteria</taxon>
        <taxon>Chromatiales</taxon>
        <taxon>Oceanococcaceae</taxon>
        <taxon>Abyssibacter</taxon>
    </lineage>
</organism>
<dbReference type="GO" id="GO:0006633">
    <property type="term" value="P:fatty acid biosynthetic process"/>
    <property type="evidence" value="ECO:0007669"/>
    <property type="project" value="UniProtKB-KW"/>
</dbReference>
<evidence type="ECO:0000256" key="1">
    <source>
        <dbReference type="ARBA" id="ARBA00004141"/>
    </source>
</evidence>
<keyword evidence="4 12" id="KW-0812">Transmembrane</keyword>
<evidence type="ECO:0000256" key="8">
    <source>
        <dbReference type="ARBA" id="ARBA00023004"/>
    </source>
</evidence>
<evidence type="ECO:0000256" key="5">
    <source>
        <dbReference type="ARBA" id="ARBA00022832"/>
    </source>
</evidence>
<name>A0A363UR06_9GAMM</name>
<evidence type="ECO:0000313" key="14">
    <source>
        <dbReference type="EMBL" id="PWN57903.1"/>
    </source>
</evidence>
<evidence type="ECO:0000256" key="10">
    <source>
        <dbReference type="ARBA" id="ARBA00023136"/>
    </source>
</evidence>
<accession>A0A363UR06</accession>
<keyword evidence="11" id="KW-0275">Fatty acid biosynthesis</keyword>
<comment type="caution">
    <text evidence="14">The sequence shown here is derived from an EMBL/GenBank/DDBJ whole genome shotgun (WGS) entry which is preliminary data.</text>
</comment>
<evidence type="ECO:0000256" key="9">
    <source>
        <dbReference type="ARBA" id="ARBA00023098"/>
    </source>
</evidence>
<evidence type="ECO:0000256" key="12">
    <source>
        <dbReference type="SAM" id="Phobius"/>
    </source>
</evidence>
<dbReference type="EMBL" id="QEQK01000001">
    <property type="protein sequence ID" value="PWN57903.1"/>
    <property type="molecule type" value="Genomic_DNA"/>
</dbReference>
<keyword evidence="9" id="KW-0443">Lipid metabolism</keyword>
<feature type="domain" description="Fatty acid desaturase" evidence="13">
    <location>
        <begin position="25"/>
        <end position="233"/>
    </location>
</feature>
<dbReference type="InterPro" id="IPR015876">
    <property type="entry name" value="Acyl-CoA_DS"/>
</dbReference>
<dbReference type="InterPro" id="IPR005804">
    <property type="entry name" value="FA_desaturase_dom"/>
</dbReference>
<keyword evidence="15" id="KW-1185">Reference proteome</keyword>
<evidence type="ECO:0000256" key="11">
    <source>
        <dbReference type="ARBA" id="ARBA00023160"/>
    </source>
</evidence>
<reference evidence="14 15" key="1">
    <citation type="submission" date="2018-05" db="EMBL/GenBank/DDBJ databases">
        <title>Abyssibacter profundi OUC007T gen. nov., sp. nov, a marine bacterium isolated from seawater of the Mariana Trench.</title>
        <authorList>
            <person name="Zhou S."/>
        </authorList>
    </citation>
    <scope>NUCLEOTIDE SEQUENCE [LARGE SCALE GENOMIC DNA]</scope>
    <source>
        <strain evidence="14 15">OUC007</strain>
    </source>
</reference>
<dbReference type="CDD" id="cd03505">
    <property type="entry name" value="Delta9-FADS-like"/>
    <property type="match status" value="1"/>
</dbReference>
<dbReference type="Pfam" id="PF00487">
    <property type="entry name" value="FA_desaturase"/>
    <property type="match status" value="1"/>
</dbReference>
<evidence type="ECO:0000256" key="6">
    <source>
        <dbReference type="ARBA" id="ARBA00022989"/>
    </source>
</evidence>
<gene>
    <name evidence="14" type="ORF">DEH80_01555</name>
</gene>
<dbReference type="GO" id="GO:0016020">
    <property type="term" value="C:membrane"/>
    <property type="evidence" value="ECO:0007669"/>
    <property type="project" value="UniProtKB-SubCell"/>
</dbReference>
<keyword evidence="6 12" id="KW-1133">Transmembrane helix</keyword>
<dbReference type="PANTHER" id="PTHR11351:SF31">
    <property type="entry name" value="DESATURASE 1, ISOFORM A-RELATED"/>
    <property type="match status" value="1"/>
</dbReference>
<evidence type="ECO:0000256" key="2">
    <source>
        <dbReference type="ARBA" id="ARBA00008749"/>
    </source>
</evidence>
<evidence type="ECO:0000256" key="7">
    <source>
        <dbReference type="ARBA" id="ARBA00023002"/>
    </source>
</evidence>